<organism evidence="4 5">
    <name type="scientific">Humibacter ginsenosidimutans</name>
    <dbReference type="NCBI Taxonomy" id="2599293"/>
    <lineage>
        <taxon>Bacteria</taxon>
        <taxon>Bacillati</taxon>
        <taxon>Actinomycetota</taxon>
        <taxon>Actinomycetes</taxon>
        <taxon>Micrococcales</taxon>
        <taxon>Microbacteriaceae</taxon>
        <taxon>Humibacter</taxon>
    </lineage>
</organism>
<gene>
    <name evidence="4" type="ORF">FPZ11_04345</name>
</gene>
<feature type="transmembrane region" description="Helical" evidence="2">
    <location>
        <begin position="179"/>
        <end position="197"/>
    </location>
</feature>
<dbReference type="InterPro" id="IPR002931">
    <property type="entry name" value="Transglutaminase-like"/>
</dbReference>
<feature type="transmembrane region" description="Helical" evidence="2">
    <location>
        <begin position="96"/>
        <end position="120"/>
    </location>
</feature>
<keyword evidence="2" id="KW-0472">Membrane</keyword>
<feature type="transmembrane region" description="Helical" evidence="2">
    <location>
        <begin position="203"/>
        <end position="220"/>
    </location>
</feature>
<dbReference type="RefSeq" id="WP_146318689.1">
    <property type="nucleotide sequence ID" value="NZ_CP042305.1"/>
</dbReference>
<dbReference type="EMBL" id="CP042305">
    <property type="protein sequence ID" value="QDZ14109.1"/>
    <property type="molecule type" value="Genomic_DNA"/>
</dbReference>
<evidence type="ECO:0000313" key="5">
    <source>
        <dbReference type="Proteomes" id="UP000320216"/>
    </source>
</evidence>
<dbReference type="InterPro" id="IPR021878">
    <property type="entry name" value="TgpA_N"/>
</dbReference>
<dbReference type="Pfam" id="PF11992">
    <property type="entry name" value="TgpA_N"/>
    <property type="match status" value="1"/>
</dbReference>
<feature type="transmembrane region" description="Helical" evidence="2">
    <location>
        <begin position="623"/>
        <end position="641"/>
    </location>
</feature>
<keyword evidence="2" id="KW-1133">Transmembrane helix</keyword>
<dbReference type="AlphaFoldDB" id="A0A5B8M2I6"/>
<feature type="domain" description="Transglutaminase-like" evidence="3">
    <location>
        <begin position="491"/>
        <end position="565"/>
    </location>
</feature>
<dbReference type="PANTHER" id="PTHR42736:SF1">
    <property type="entry name" value="PROTEIN-GLUTAMINE GAMMA-GLUTAMYLTRANSFERASE"/>
    <property type="match status" value="1"/>
</dbReference>
<dbReference type="KEGG" id="huw:FPZ11_04345"/>
<dbReference type="InterPro" id="IPR052901">
    <property type="entry name" value="Bact_TGase-like"/>
</dbReference>
<feature type="transmembrane region" description="Helical" evidence="2">
    <location>
        <begin position="71"/>
        <end position="89"/>
    </location>
</feature>
<feature type="region of interest" description="Disordered" evidence="1">
    <location>
        <begin position="1"/>
        <end position="32"/>
    </location>
</feature>
<feature type="compositionally biased region" description="Gly residues" evidence="1">
    <location>
        <begin position="10"/>
        <end position="23"/>
    </location>
</feature>
<proteinExistence type="predicted"/>
<feature type="transmembrane region" description="Helical" evidence="2">
    <location>
        <begin position="153"/>
        <end position="172"/>
    </location>
</feature>
<evidence type="ECO:0000256" key="1">
    <source>
        <dbReference type="SAM" id="MobiDB-lite"/>
    </source>
</evidence>
<protein>
    <submittedName>
        <fullName evidence="4">Transglutaminase domain-containing protein</fullName>
    </submittedName>
</protein>
<keyword evidence="5" id="KW-1185">Reference proteome</keyword>
<name>A0A5B8M2I6_9MICO</name>
<feature type="transmembrane region" description="Helical" evidence="2">
    <location>
        <begin position="232"/>
        <end position="254"/>
    </location>
</feature>
<evidence type="ECO:0000313" key="4">
    <source>
        <dbReference type="EMBL" id="QDZ14109.1"/>
    </source>
</evidence>
<dbReference type="SUPFAM" id="SSF54001">
    <property type="entry name" value="Cysteine proteinases"/>
    <property type="match status" value="1"/>
</dbReference>
<feature type="transmembrane region" description="Helical" evidence="2">
    <location>
        <begin position="45"/>
        <end position="65"/>
    </location>
</feature>
<keyword evidence="2" id="KW-0812">Transmembrane</keyword>
<dbReference type="OrthoDB" id="9804023at2"/>
<dbReference type="PANTHER" id="PTHR42736">
    <property type="entry name" value="PROTEIN-GLUTAMINE GAMMA-GLUTAMYLTRANSFERASE"/>
    <property type="match status" value="1"/>
</dbReference>
<dbReference type="InterPro" id="IPR038765">
    <property type="entry name" value="Papain-like_cys_pep_sf"/>
</dbReference>
<dbReference type="Proteomes" id="UP000320216">
    <property type="component" value="Chromosome"/>
</dbReference>
<evidence type="ECO:0000259" key="3">
    <source>
        <dbReference type="SMART" id="SM00460"/>
    </source>
</evidence>
<dbReference type="Pfam" id="PF01841">
    <property type="entry name" value="Transglut_core"/>
    <property type="match status" value="1"/>
</dbReference>
<reference evidence="4 5" key="1">
    <citation type="submission" date="2019-07" db="EMBL/GenBank/DDBJ databases">
        <title>Full genome sequence of Humibacter sp. WJ7-1.</title>
        <authorList>
            <person name="Im W.-T."/>
        </authorList>
    </citation>
    <scope>NUCLEOTIDE SEQUENCE [LARGE SCALE GENOMIC DNA]</scope>
    <source>
        <strain evidence="4 5">WJ7-1</strain>
    </source>
</reference>
<sequence>MSDRAVPLGAGRGIRGSDGGTSGRRGDREPVTVGRGGAADLWRSVALLAVMAALTVAMTGLVSGAAWWNELLLACLVVLGVAALARMLLPVALAPVLSFVALLLLVTALFAPQTAVLGFIPTPTTLVEFGQLIARSQVSAYTQSVPADPLPEFLFLLVAAGGLIAWVCDLLAIVLDRPALVGIVVCVALIAPAALLGGGISPLALVLCLIAYLLLLRVDVRGRRGTGGEPAAALAIGAAAIVVALVIGTTAPGFQQVGRQAIPASGVIFGEGVSPLIDLGADLRRPNPVTVIDYSTTASTPAYLQMTTLDVINGSVWQHRHTQSTFFSRSASIGSAPGLSKHVKSKKAVTKIDVGNMTSRWLPAPYPAEKVSGLDGTWGWEQGDLTISGLTSVTTDQHYTVTSRGLEPTAQQLRAAGEDYPSSVDYDLQLPSDTPSIIRTTALRVTEGAATAYDKAVALQSYFHDGQFTYSLNAPKNGGYDGDTPGTIATFLKKKSGYCVHFAAAMVFMARELNIPARIAIGYLPGTQTSVTGDTAHYEVTSDDLHAWPELYFPGIGWVPFEPTVGRGTVPDYDTSTVVTPSATGTATPGAANGAQKRLPTDQAVGGTGDMPTSAGDFSTTSAAAAVVIVILALLFAPAVIRRRQRSVRLSKLRQGEGGASSAWNEVRATALDLGLAAPLTETPRAFARRLRETWQSTQVESETVEAASLALAELVESVERERFGPPEFGWTDPVLADDVVTVLAALGASAGFARRMRATLVPVSLVEGRARQAPVGAAR</sequence>
<dbReference type="SMART" id="SM00460">
    <property type="entry name" value="TGc"/>
    <property type="match status" value="1"/>
</dbReference>
<evidence type="ECO:0000256" key="2">
    <source>
        <dbReference type="SAM" id="Phobius"/>
    </source>
</evidence>
<accession>A0A5B8M2I6</accession>
<dbReference type="Gene3D" id="3.10.620.30">
    <property type="match status" value="1"/>
</dbReference>